<dbReference type="InterPro" id="IPR007529">
    <property type="entry name" value="Znf_HIT"/>
</dbReference>
<keyword evidence="1" id="KW-0479">Metal-binding</keyword>
<dbReference type="CDD" id="cd23023">
    <property type="entry name" value="zf-HIT_BCD1"/>
    <property type="match status" value="1"/>
</dbReference>
<feature type="domain" description="HIT-type" evidence="3">
    <location>
        <begin position="5"/>
        <end position="37"/>
    </location>
</feature>
<dbReference type="Pfam" id="PF04438">
    <property type="entry name" value="zf-HIT"/>
    <property type="match status" value="1"/>
</dbReference>
<dbReference type="GO" id="GO:0008270">
    <property type="term" value="F:zinc ion binding"/>
    <property type="evidence" value="ECO:0007669"/>
    <property type="project" value="UniProtKB-UniRule"/>
</dbReference>
<comment type="caution">
    <text evidence="4">The sequence shown here is derived from an EMBL/GenBank/DDBJ whole genome shotgun (WGS) entry which is preliminary data.</text>
</comment>
<dbReference type="EMBL" id="JAQIZZ010000003">
    <property type="protein sequence ID" value="KAJ5545776.1"/>
    <property type="molecule type" value="Genomic_DNA"/>
</dbReference>
<evidence type="ECO:0000313" key="5">
    <source>
        <dbReference type="Proteomes" id="UP001220324"/>
    </source>
</evidence>
<dbReference type="FunFam" id="3.30.60.190:FF:000005">
    <property type="entry name" value="Putative HIT finger domain protein"/>
    <property type="match status" value="1"/>
</dbReference>
<gene>
    <name evidence="4" type="ORF">N7494_003361</name>
</gene>
<keyword evidence="1" id="KW-0863">Zinc-finger</keyword>
<dbReference type="AlphaFoldDB" id="A0AAD6GHA6"/>
<accession>A0AAD6GHA6</accession>
<dbReference type="Proteomes" id="UP001220324">
    <property type="component" value="Unassembled WGS sequence"/>
</dbReference>
<name>A0AAD6GHA6_9EURO</name>
<dbReference type="Gene3D" id="3.30.60.190">
    <property type="match status" value="1"/>
</dbReference>
<reference evidence="4 5" key="1">
    <citation type="journal article" date="2023" name="IMA Fungus">
        <title>Comparative genomic study of the Penicillium genus elucidates a diverse pangenome and 15 lateral gene transfer events.</title>
        <authorList>
            <person name="Petersen C."/>
            <person name="Sorensen T."/>
            <person name="Nielsen M.R."/>
            <person name="Sondergaard T.E."/>
            <person name="Sorensen J.L."/>
            <person name="Fitzpatrick D.A."/>
            <person name="Frisvad J.C."/>
            <person name="Nielsen K.L."/>
        </authorList>
    </citation>
    <scope>NUCLEOTIDE SEQUENCE [LARGE SCALE GENOMIC DNA]</scope>
    <source>
        <strain evidence="4 5">IBT 35679</strain>
    </source>
</reference>
<evidence type="ECO:0000313" key="4">
    <source>
        <dbReference type="EMBL" id="KAJ5545776.1"/>
    </source>
</evidence>
<dbReference type="PROSITE" id="PS51083">
    <property type="entry name" value="ZF_HIT"/>
    <property type="match status" value="1"/>
</dbReference>
<proteinExistence type="predicted"/>
<evidence type="ECO:0000256" key="2">
    <source>
        <dbReference type="SAM" id="MobiDB-lite"/>
    </source>
</evidence>
<feature type="region of interest" description="Disordered" evidence="2">
    <location>
        <begin position="41"/>
        <end position="85"/>
    </location>
</feature>
<evidence type="ECO:0000256" key="1">
    <source>
        <dbReference type="PROSITE-ProRule" id="PRU00453"/>
    </source>
</evidence>
<feature type="compositionally biased region" description="Polar residues" evidence="2">
    <location>
        <begin position="67"/>
        <end position="76"/>
    </location>
</feature>
<keyword evidence="5" id="KW-1185">Reference proteome</keyword>
<dbReference type="SUPFAM" id="SSF144232">
    <property type="entry name" value="HIT/MYND zinc finger-like"/>
    <property type="match status" value="1"/>
</dbReference>
<evidence type="ECO:0000259" key="3">
    <source>
        <dbReference type="PROSITE" id="PS51083"/>
    </source>
</evidence>
<protein>
    <recommendedName>
        <fullName evidence="3">HIT-type domain-containing protein</fullName>
    </recommendedName>
</protein>
<keyword evidence="1" id="KW-0862">Zinc</keyword>
<organism evidence="4 5">
    <name type="scientific">Penicillium frequentans</name>
    <dbReference type="NCBI Taxonomy" id="3151616"/>
    <lineage>
        <taxon>Eukaryota</taxon>
        <taxon>Fungi</taxon>
        <taxon>Dikarya</taxon>
        <taxon>Ascomycota</taxon>
        <taxon>Pezizomycotina</taxon>
        <taxon>Eurotiomycetes</taxon>
        <taxon>Eurotiomycetidae</taxon>
        <taxon>Eurotiales</taxon>
        <taxon>Aspergillaceae</taxon>
        <taxon>Penicillium</taxon>
    </lineage>
</organism>
<sequence length="197" mass="21286">MPGSCEVCSSEPSKYRCPACGLMSCSLACTQSHKIYCAPKPQASIEEPTETSATSTLPPVNGETAPDTGNTQAQPKSSSAAGVASAAPSELQDLLQRYPQLRAQLQEIYQAAQEDEWVEWYTPPTRGRPYGRGGKGPTRRSRGPWTAEKGFNRALGKVRKLRQDCEEGTETGVTAEAFMQFLTLVNNPPSTQMPNSA</sequence>